<reference evidence="2 3" key="1">
    <citation type="submission" date="2014-11" db="EMBL/GenBank/DDBJ databases">
        <authorList>
            <person name="Zhu J."/>
            <person name="Qi W."/>
            <person name="Song R."/>
        </authorList>
    </citation>
    <scope>NUCLEOTIDE SEQUENCE [LARGE SCALE GENOMIC DNA]</scope>
</reference>
<feature type="region of interest" description="Disordered" evidence="1">
    <location>
        <begin position="38"/>
        <end position="65"/>
    </location>
</feature>
<evidence type="ECO:0000256" key="1">
    <source>
        <dbReference type="SAM" id="MobiDB-lite"/>
    </source>
</evidence>
<dbReference type="Proteomes" id="UP000041254">
    <property type="component" value="Unassembled WGS sequence"/>
</dbReference>
<protein>
    <recommendedName>
        <fullName evidence="4">OTU domain-containing protein</fullName>
    </recommendedName>
</protein>
<organism evidence="2 3">
    <name type="scientific">Vitrella brassicaformis (strain CCMP3155)</name>
    <dbReference type="NCBI Taxonomy" id="1169540"/>
    <lineage>
        <taxon>Eukaryota</taxon>
        <taxon>Sar</taxon>
        <taxon>Alveolata</taxon>
        <taxon>Colpodellida</taxon>
        <taxon>Vitrellaceae</taxon>
        <taxon>Vitrella</taxon>
    </lineage>
</organism>
<gene>
    <name evidence="2" type="ORF">Vbra_3461</name>
</gene>
<feature type="region of interest" description="Disordered" evidence="1">
    <location>
        <begin position="139"/>
        <end position="164"/>
    </location>
</feature>
<evidence type="ECO:0000313" key="3">
    <source>
        <dbReference type="Proteomes" id="UP000041254"/>
    </source>
</evidence>
<evidence type="ECO:0008006" key="4">
    <source>
        <dbReference type="Google" id="ProtNLM"/>
    </source>
</evidence>
<accession>A0A0G4GZY7</accession>
<feature type="compositionally biased region" description="Basic and acidic residues" evidence="1">
    <location>
        <begin position="42"/>
        <end position="63"/>
    </location>
</feature>
<sequence length="678" mass="73118">MLSLKKRLAVRPAGTESRGGIRPLRILRRTGHCNATAVAKDAGSHQPEKTVTHDKPPPADKADTLASPCAQHSTVNLPEKANNNMTSSSSASVRPLPEFFQGLPAEERAFLDQCLREELASMSPEKYVKEYFIAMAGGSHTGGDREDKPRGHMRRGDTDIDTGAGVGVGGFRRALYDDPTEPREPPFRLHLSQGGDTRSVPQGLVAHLFRGGAPPLYDEPPDAVGQPAAGVSVAPRVGGGDSTIISCNITSKASPKRDNNGKSTLFAIVMTRITAAFSSCSCTCRHTSQAAIESETELDFSADLPCGQSGVVAFGAEQAAAGRHVCEVVAQYSQAAEQAQLRGNPRHIKSTGAPPKFQLRKPRLRADLDLERRHLTAVLHEPSLTGMQFSGDLMRLRQVLSCLRVPLTVIQQPGDNHCFFHCLAERLREQSGGLISPSPLELKRIILRDGTMVAGRPADSFQPAVPKRAGGTSIDGGTGVAHSAWLEAADMAKRGSSRGISLCVGVSCVVIVFDRTNRRLATYFYRPGDYRLGHEVFDCQSEAFDERSTMILLNHENHHFDYICRRGATQEAFLSDWWAHLFRGGAPPLYHEPRHAVGQPPAGVSVAARVGGGDSTIISCNITSKASPKRDNNGKSTLFAIVMTRITAAFSSCSCTCRHTSQAAIESETELDFSADLP</sequence>
<feature type="compositionally biased region" description="Basic and acidic residues" evidence="1">
    <location>
        <begin position="142"/>
        <end position="158"/>
    </location>
</feature>
<proteinExistence type="predicted"/>
<dbReference type="EMBL" id="CDMY01000908">
    <property type="protein sequence ID" value="CEM36855.1"/>
    <property type="molecule type" value="Genomic_DNA"/>
</dbReference>
<dbReference type="VEuPathDB" id="CryptoDB:Vbra_3461"/>
<dbReference type="AlphaFoldDB" id="A0A0G4GZY7"/>
<dbReference type="InParanoid" id="A0A0G4GZY7"/>
<evidence type="ECO:0000313" key="2">
    <source>
        <dbReference type="EMBL" id="CEM36855.1"/>
    </source>
</evidence>
<name>A0A0G4GZY7_VITBC</name>
<keyword evidence="3" id="KW-1185">Reference proteome</keyword>